<accession>A0A6J4V9I4</accession>
<name>A0A6J4V9I4_9BACT</name>
<gene>
    <name evidence="2" type="ORF">AVDCRST_MAG49-3418</name>
</gene>
<sequence length="127" mass="12971">WLMQRSTTTSQASRPGCGVVRSSASRRSSNRSTRTPRDSKAASSSFSSTRTRERSMPTVGGGPWPSGLVGIRSATARRSSLRVLGTIRDGSPSGRVSERSTTTGACGGTGGGARVSGGGAGVRRGRG</sequence>
<feature type="compositionally biased region" description="Polar residues" evidence="1">
    <location>
        <begin position="1"/>
        <end position="13"/>
    </location>
</feature>
<dbReference type="AlphaFoldDB" id="A0A6J4V9I4"/>
<feature type="region of interest" description="Disordered" evidence="1">
    <location>
        <begin position="1"/>
        <end position="73"/>
    </location>
</feature>
<reference evidence="2" key="1">
    <citation type="submission" date="2020-02" db="EMBL/GenBank/DDBJ databases">
        <authorList>
            <person name="Meier V. D."/>
        </authorList>
    </citation>
    <scope>NUCLEOTIDE SEQUENCE</scope>
    <source>
        <strain evidence="2">AVDCRST_MAG49</strain>
    </source>
</reference>
<feature type="non-terminal residue" evidence="2">
    <location>
        <position position="1"/>
    </location>
</feature>
<evidence type="ECO:0000313" key="2">
    <source>
        <dbReference type="EMBL" id="CAA9569174.1"/>
    </source>
</evidence>
<feature type="region of interest" description="Disordered" evidence="1">
    <location>
        <begin position="86"/>
        <end position="127"/>
    </location>
</feature>
<evidence type="ECO:0000256" key="1">
    <source>
        <dbReference type="SAM" id="MobiDB-lite"/>
    </source>
</evidence>
<feature type="non-terminal residue" evidence="2">
    <location>
        <position position="127"/>
    </location>
</feature>
<feature type="compositionally biased region" description="Low complexity" evidence="1">
    <location>
        <begin position="21"/>
        <end position="33"/>
    </location>
</feature>
<feature type="compositionally biased region" description="Gly residues" evidence="1">
    <location>
        <begin position="105"/>
        <end position="127"/>
    </location>
</feature>
<proteinExistence type="predicted"/>
<protein>
    <submittedName>
        <fullName evidence="2">Uncharacterized protein</fullName>
    </submittedName>
</protein>
<dbReference type="EMBL" id="CADCWG010000230">
    <property type="protein sequence ID" value="CAA9569174.1"/>
    <property type="molecule type" value="Genomic_DNA"/>
</dbReference>
<organism evidence="2">
    <name type="scientific">uncultured Thermomicrobiales bacterium</name>
    <dbReference type="NCBI Taxonomy" id="1645740"/>
    <lineage>
        <taxon>Bacteria</taxon>
        <taxon>Pseudomonadati</taxon>
        <taxon>Thermomicrobiota</taxon>
        <taxon>Thermomicrobia</taxon>
        <taxon>Thermomicrobiales</taxon>
        <taxon>environmental samples</taxon>
    </lineage>
</organism>